<keyword evidence="2" id="KW-1185">Reference proteome</keyword>
<accession>A0A1I7ZE75</accession>
<name>A0A1I7ZE75_9BILA</name>
<evidence type="ECO:0000313" key="2">
    <source>
        <dbReference type="Proteomes" id="UP000095287"/>
    </source>
</evidence>
<dbReference type="Proteomes" id="UP000095287">
    <property type="component" value="Unplaced"/>
</dbReference>
<reference evidence="3" key="1">
    <citation type="submission" date="2016-11" db="UniProtKB">
        <authorList>
            <consortium name="WormBaseParasite"/>
        </authorList>
    </citation>
    <scope>IDENTIFICATION</scope>
</reference>
<sequence length="133" mass="15319">MMNFRSTLSRATINRKCRSGNGVDISRFFIHEHEQSVDLLEECHADFAPKRGDLPALPEDVTIQEKTNAFHEEQRDFVHDSSSGRKQKNGKQEEFCGVMKKLEREPYSNHEWRAFFSGSFLFSGGLKDSTLSF</sequence>
<proteinExistence type="predicted"/>
<evidence type="ECO:0000313" key="3">
    <source>
        <dbReference type="WBParaSite" id="L893_g25507.t1"/>
    </source>
</evidence>
<protein>
    <submittedName>
        <fullName evidence="3">Uncharacterized protein</fullName>
    </submittedName>
</protein>
<organism evidence="2 3">
    <name type="scientific">Steinernema glaseri</name>
    <dbReference type="NCBI Taxonomy" id="37863"/>
    <lineage>
        <taxon>Eukaryota</taxon>
        <taxon>Metazoa</taxon>
        <taxon>Ecdysozoa</taxon>
        <taxon>Nematoda</taxon>
        <taxon>Chromadorea</taxon>
        <taxon>Rhabditida</taxon>
        <taxon>Tylenchina</taxon>
        <taxon>Panagrolaimomorpha</taxon>
        <taxon>Strongyloidoidea</taxon>
        <taxon>Steinernematidae</taxon>
        <taxon>Steinernema</taxon>
    </lineage>
</organism>
<dbReference type="WBParaSite" id="L893_g25507.t1">
    <property type="protein sequence ID" value="L893_g25507.t1"/>
    <property type="gene ID" value="L893_g25507"/>
</dbReference>
<feature type="region of interest" description="Disordered" evidence="1">
    <location>
        <begin position="75"/>
        <end position="94"/>
    </location>
</feature>
<dbReference type="AlphaFoldDB" id="A0A1I7ZE75"/>
<evidence type="ECO:0000256" key="1">
    <source>
        <dbReference type="SAM" id="MobiDB-lite"/>
    </source>
</evidence>